<organism evidence="1 2">
    <name type="scientific">Corynebacterium glucuronolyticum ATCC 51866</name>
    <dbReference type="NCBI Taxonomy" id="548478"/>
    <lineage>
        <taxon>Bacteria</taxon>
        <taxon>Bacillati</taxon>
        <taxon>Actinomycetota</taxon>
        <taxon>Actinomycetes</taxon>
        <taxon>Mycobacteriales</taxon>
        <taxon>Corynebacteriaceae</taxon>
        <taxon>Corynebacterium</taxon>
    </lineage>
</organism>
<dbReference type="PANTHER" id="PTHR40980:SF4">
    <property type="entry name" value="TONB-DEPENDENT RECEPTOR-LIKE BETA-BARREL DOMAIN-CONTAINING PROTEIN"/>
    <property type="match status" value="1"/>
</dbReference>
<comment type="caution">
    <text evidence="1">The sequence shown here is derived from an EMBL/GenBank/DDBJ whole genome shotgun (WGS) entry which is preliminary data.</text>
</comment>
<feature type="non-terminal residue" evidence="1">
    <location>
        <position position="1"/>
    </location>
</feature>
<protein>
    <submittedName>
        <fullName evidence="1">Uncharacterized protein</fullName>
    </submittedName>
</protein>
<keyword evidence="2" id="KW-1185">Reference proteome</keyword>
<accession>A0ABM9XNU1</accession>
<dbReference type="EMBL" id="ACHF01000064">
    <property type="protein sequence ID" value="EEI62836.1"/>
    <property type="molecule type" value="Genomic_DNA"/>
</dbReference>
<evidence type="ECO:0000313" key="1">
    <source>
        <dbReference type="EMBL" id="EEI62836.1"/>
    </source>
</evidence>
<dbReference type="SUPFAM" id="SSF56935">
    <property type="entry name" value="Porins"/>
    <property type="match status" value="1"/>
</dbReference>
<sequence length="78" mass="8140">GVQANLNYTTIDGIAIASVGGSGSGERMNNLQLIPSDIGTRTDIYKSFSAEQAPDAIGGVIDIISRSAFDRSGKYVFA</sequence>
<evidence type="ECO:0000313" key="2">
    <source>
        <dbReference type="Proteomes" id="UP000006237"/>
    </source>
</evidence>
<gene>
    <name evidence="1" type="ORF">HMPREF0293_1677</name>
</gene>
<dbReference type="PANTHER" id="PTHR40980">
    <property type="entry name" value="PLUG DOMAIN-CONTAINING PROTEIN"/>
    <property type="match status" value="1"/>
</dbReference>
<proteinExistence type="predicted"/>
<name>A0ABM9XNU1_9CORY</name>
<feature type="non-terminal residue" evidence="1">
    <location>
        <position position="78"/>
    </location>
</feature>
<reference evidence="1 2" key="1">
    <citation type="submission" date="2009-01" db="EMBL/GenBank/DDBJ databases">
        <authorList>
            <person name="Qin X."/>
            <person name="Bachman B."/>
            <person name="Battles P."/>
            <person name="Bell A."/>
            <person name="Bess C."/>
            <person name="Bickham C."/>
            <person name="Chaboub L."/>
            <person name="Chen D."/>
            <person name="Coyle M."/>
            <person name="Deiros D.R."/>
            <person name="Dinh H."/>
            <person name="Forbes L."/>
            <person name="Fowler G."/>
            <person name="Francisco L."/>
            <person name="Fu Q."/>
            <person name="Gubbala S."/>
            <person name="Hale W."/>
            <person name="Han Y."/>
            <person name="Hemphill L."/>
            <person name="Highlander S.K."/>
            <person name="Hirani K."/>
            <person name="Hogues M."/>
            <person name="Jackson L."/>
            <person name="Jakkamsetti A."/>
            <person name="Javaid M."/>
            <person name="Jiang H."/>
            <person name="Korchina V."/>
            <person name="Kovar C."/>
            <person name="Lara F."/>
            <person name="Lee S."/>
            <person name="Mata R."/>
            <person name="Mathew T."/>
            <person name="Moen C."/>
            <person name="Morales K."/>
            <person name="Munidasa M."/>
            <person name="Nazareth L."/>
            <person name="Ngo R."/>
            <person name="Nguyen L."/>
            <person name="Okwuonu G."/>
            <person name="Ongeri F."/>
            <person name="Patil S."/>
            <person name="Petrosino J."/>
            <person name="Pham C."/>
            <person name="Pham P."/>
            <person name="Pu L.-L."/>
            <person name="Puazo M."/>
            <person name="Raj R."/>
            <person name="Reid J."/>
            <person name="Rouhana J."/>
            <person name="Saada N."/>
            <person name="Shang Y."/>
            <person name="Simmons D."/>
            <person name="Thornton R."/>
            <person name="Warren J."/>
            <person name="Weissenberger G."/>
            <person name="Zhang J."/>
            <person name="Zhang L."/>
            <person name="Zhou C."/>
            <person name="Zhu D."/>
            <person name="Muzny D."/>
            <person name="Worley K."/>
            <person name="Gibbs R."/>
        </authorList>
    </citation>
    <scope>NUCLEOTIDE SEQUENCE [LARGE SCALE GENOMIC DNA]</scope>
    <source>
        <strain evidence="1 2">ATCC 51866</strain>
    </source>
</reference>
<dbReference type="Proteomes" id="UP000006237">
    <property type="component" value="Unassembled WGS sequence"/>
</dbReference>